<dbReference type="Pfam" id="PF01554">
    <property type="entry name" value="MatE"/>
    <property type="match status" value="2"/>
</dbReference>
<dbReference type="GO" id="GO:0042910">
    <property type="term" value="F:xenobiotic transmembrane transporter activity"/>
    <property type="evidence" value="ECO:0007669"/>
    <property type="project" value="InterPro"/>
</dbReference>
<dbReference type="GO" id="GO:0005886">
    <property type="term" value="C:plasma membrane"/>
    <property type="evidence" value="ECO:0007669"/>
    <property type="project" value="UniProtKB-SubCell"/>
</dbReference>
<evidence type="ECO:0000256" key="7">
    <source>
        <dbReference type="ARBA" id="ARBA00022989"/>
    </source>
</evidence>
<sequence length="459" mass="50064">MNEQKRLGELKISKLLLEFSIPAIIGMVVNTLYNIIDRMFIGHIPDVGNLAIAGVGITMPLMTIIMAFGMLIGIGTATRISISLGQHHKEKAEKFLGNAFSLIIIISILLTVVGLVFMDPLLRAFGASDNIIVYAEQYIEIIFAGCIFNIVGFGLNHSIRSDGSPKVAMLSMLIGAITNIILDPIFIFGLNLGVRGGAIATVISQFVSAIWVVYYFTKGKSVLKIRRKYLKLNKEAVMGIFSIGVSPFSMQIANCAVQVVANNSLQTYGGDLAVAAMTIINSLSMIFLMPIFGINQGMQPIVGYNYGAKKHDRVKETIKYCVISATIIVVIGFLIVELFPEKLILIFNSDPELINIGVNGMRIFLCMLPLIGGQIIVTNYFQSIGKVKISMFLSLLRQVILLIPCLIVMPMFKGLNGVWLAGATSDFIACIITVIVFLKATKTLLPDKDALDNEAALEN</sequence>
<dbReference type="GO" id="GO:0046677">
    <property type="term" value="P:response to antibiotic"/>
    <property type="evidence" value="ECO:0007669"/>
    <property type="project" value="UniProtKB-KW"/>
</dbReference>
<dbReference type="InterPro" id="IPR002528">
    <property type="entry name" value="MATE_fam"/>
</dbReference>
<reference evidence="10 11" key="1">
    <citation type="submission" date="2016-01" db="EMBL/GenBank/DDBJ databases">
        <title>Characterization of the Clostridium difficile lineages that are prevalent in Hong Kong and China.</title>
        <authorList>
            <person name="Kwok J.S.-L."/>
            <person name="Lam W.-Y."/>
            <person name="Ip M."/>
            <person name="Chan T.-F."/>
            <person name="Hawkey P.M."/>
            <person name="Tsui S.K.-W."/>
        </authorList>
    </citation>
    <scope>NUCLEOTIDE SEQUENCE [LARGE SCALE GENOMIC DNA]</scope>
    <source>
        <strain evidence="10 11">300064</strain>
    </source>
</reference>
<keyword evidence="8" id="KW-0472">Membrane</keyword>
<dbReference type="NCBIfam" id="TIGR00797">
    <property type="entry name" value="matE"/>
    <property type="match status" value="1"/>
</dbReference>
<dbReference type="PANTHER" id="PTHR43823:SF3">
    <property type="entry name" value="MULTIDRUG EXPORT PROTEIN MEPA"/>
    <property type="match status" value="1"/>
</dbReference>
<keyword evidence="6" id="KW-0812">Transmembrane</keyword>
<dbReference type="PIRSF" id="PIRSF006603">
    <property type="entry name" value="DinF"/>
    <property type="match status" value="1"/>
</dbReference>
<keyword evidence="7" id="KW-1133">Transmembrane helix</keyword>
<evidence type="ECO:0000256" key="4">
    <source>
        <dbReference type="ARBA" id="ARBA00022448"/>
    </source>
</evidence>
<keyword evidence="5" id="KW-1003">Cell membrane</keyword>
<dbReference type="CDD" id="cd13143">
    <property type="entry name" value="MATE_MepA_like"/>
    <property type="match status" value="1"/>
</dbReference>
<comment type="subcellular location">
    <subcellularLocation>
        <location evidence="1">Cell membrane</location>
        <topology evidence="1">Multi-pass membrane protein</topology>
    </subcellularLocation>
</comment>
<evidence type="ECO:0000256" key="5">
    <source>
        <dbReference type="ARBA" id="ARBA00022475"/>
    </source>
</evidence>
<comment type="caution">
    <text evidence="10">The sequence shown here is derived from an EMBL/GenBank/DDBJ whole genome shotgun (WGS) entry which is preliminary data.</text>
</comment>
<dbReference type="InterPro" id="IPR048279">
    <property type="entry name" value="MdtK-like"/>
</dbReference>
<organism evidence="10 11">
    <name type="scientific">Clostridium butyricum</name>
    <dbReference type="NCBI Taxonomy" id="1492"/>
    <lineage>
        <taxon>Bacteria</taxon>
        <taxon>Bacillati</taxon>
        <taxon>Bacillota</taxon>
        <taxon>Clostridia</taxon>
        <taxon>Eubacteriales</taxon>
        <taxon>Clostridiaceae</taxon>
        <taxon>Clostridium</taxon>
    </lineage>
</organism>
<dbReference type="PANTHER" id="PTHR43823">
    <property type="entry name" value="SPORULATION PROTEIN YKVU"/>
    <property type="match status" value="1"/>
</dbReference>
<comment type="similarity">
    <text evidence="2">Belongs to the multi antimicrobial extrusion (MATE) (TC 2.A.66.1) family. MepA subfamily.</text>
</comment>
<proteinExistence type="inferred from homology"/>
<dbReference type="RefSeq" id="WP_043664392.1">
    <property type="nucleotide sequence ID" value="NZ_CAVLFH010000001.1"/>
</dbReference>
<evidence type="ECO:0000256" key="9">
    <source>
        <dbReference type="ARBA" id="ARBA00023251"/>
    </source>
</evidence>
<evidence type="ECO:0000256" key="1">
    <source>
        <dbReference type="ARBA" id="ARBA00004651"/>
    </source>
</evidence>
<gene>
    <name evidence="10" type="ORF">AWN73_04950</name>
</gene>
<protein>
    <recommendedName>
        <fullName evidence="3">Multidrug export protein MepA</fullName>
    </recommendedName>
</protein>
<dbReference type="GO" id="GO:0015297">
    <property type="term" value="F:antiporter activity"/>
    <property type="evidence" value="ECO:0007669"/>
    <property type="project" value="InterPro"/>
</dbReference>
<dbReference type="EMBL" id="LRDH01000140">
    <property type="protein sequence ID" value="PPV12521.1"/>
    <property type="molecule type" value="Genomic_DNA"/>
</dbReference>
<dbReference type="AlphaFoldDB" id="A0A2S7F739"/>
<accession>A0A2S7F739</accession>
<dbReference type="InterPro" id="IPR051327">
    <property type="entry name" value="MATE_MepA_subfamily"/>
</dbReference>
<evidence type="ECO:0000256" key="8">
    <source>
        <dbReference type="ARBA" id="ARBA00023136"/>
    </source>
</evidence>
<keyword evidence="4" id="KW-0813">Transport</keyword>
<dbReference type="InterPro" id="IPR045070">
    <property type="entry name" value="MATE_MepA-like"/>
</dbReference>
<keyword evidence="9" id="KW-0046">Antibiotic resistance</keyword>
<name>A0A2S7F739_CLOBU</name>
<dbReference type="Proteomes" id="UP000238081">
    <property type="component" value="Unassembled WGS sequence"/>
</dbReference>
<evidence type="ECO:0000256" key="2">
    <source>
        <dbReference type="ARBA" id="ARBA00008417"/>
    </source>
</evidence>
<evidence type="ECO:0000256" key="3">
    <source>
        <dbReference type="ARBA" id="ARBA00022106"/>
    </source>
</evidence>
<evidence type="ECO:0000313" key="10">
    <source>
        <dbReference type="EMBL" id="PPV12521.1"/>
    </source>
</evidence>
<evidence type="ECO:0000256" key="6">
    <source>
        <dbReference type="ARBA" id="ARBA00022692"/>
    </source>
</evidence>
<evidence type="ECO:0000313" key="11">
    <source>
        <dbReference type="Proteomes" id="UP000238081"/>
    </source>
</evidence>